<dbReference type="STRING" id="5353.A0A1Q3DXL7"/>
<dbReference type="GO" id="GO:0071949">
    <property type="term" value="F:FAD binding"/>
    <property type="evidence" value="ECO:0007669"/>
    <property type="project" value="InterPro"/>
</dbReference>
<keyword evidence="8" id="KW-1185">Reference proteome</keyword>
<dbReference type="PANTHER" id="PTHR11530">
    <property type="entry name" value="D-AMINO ACID OXIDASE"/>
    <property type="match status" value="1"/>
</dbReference>
<evidence type="ECO:0000256" key="3">
    <source>
        <dbReference type="ARBA" id="ARBA00022630"/>
    </source>
</evidence>
<gene>
    <name evidence="7" type="ORF">LENED_001139</name>
</gene>
<name>A0A1Q3DXL7_LENED</name>
<evidence type="ECO:0000256" key="5">
    <source>
        <dbReference type="ARBA" id="ARBA00023002"/>
    </source>
</evidence>
<dbReference type="Gene3D" id="3.40.50.720">
    <property type="entry name" value="NAD(P)-binding Rossmann-like Domain"/>
    <property type="match status" value="1"/>
</dbReference>
<dbReference type="AlphaFoldDB" id="A0A1Q3DXL7"/>
<proteinExistence type="inferred from homology"/>
<keyword evidence="5" id="KW-0560">Oxidoreductase</keyword>
<dbReference type="Pfam" id="PF01266">
    <property type="entry name" value="DAO"/>
    <property type="match status" value="1"/>
</dbReference>
<keyword evidence="4" id="KW-0274">FAD</keyword>
<dbReference type="GO" id="GO:0005737">
    <property type="term" value="C:cytoplasm"/>
    <property type="evidence" value="ECO:0007669"/>
    <property type="project" value="TreeGrafter"/>
</dbReference>
<reference evidence="7 8" key="1">
    <citation type="submission" date="2016-08" db="EMBL/GenBank/DDBJ databases">
        <authorList>
            <consortium name="Lentinula edodes genome sequencing consortium"/>
            <person name="Sakamoto Y."/>
            <person name="Nakade K."/>
            <person name="Sato S."/>
            <person name="Yoshida Y."/>
            <person name="Miyazaki K."/>
            <person name="Natsume S."/>
            <person name="Konno N."/>
        </authorList>
    </citation>
    <scope>NUCLEOTIDE SEQUENCE [LARGE SCALE GENOMIC DNA]</scope>
    <source>
        <strain evidence="7 8">NBRC 111202</strain>
    </source>
</reference>
<comment type="cofactor">
    <cofactor evidence="1">
        <name>FAD</name>
        <dbReference type="ChEBI" id="CHEBI:57692"/>
    </cofactor>
</comment>
<dbReference type="EMBL" id="BDGU01000016">
    <property type="protein sequence ID" value="GAV99665.1"/>
    <property type="molecule type" value="Genomic_DNA"/>
</dbReference>
<dbReference type="InterPro" id="IPR006076">
    <property type="entry name" value="FAD-dep_OxRdtase"/>
</dbReference>
<accession>A0A1Q3DXL7</accession>
<comment type="similarity">
    <text evidence="2">Belongs to the DAMOX/DASOX family.</text>
</comment>
<keyword evidence="3" id="KW-0285">Flavoprotein</keyword>
<evidence type="ECO:0000256" key="4">
    <source>
        <dbReference type="ARBA" id="ARBA00022827"/>
    </source>
</evidence>
<dbReference type="Proteomes" id="UP000188533">
    <property type="component" value="Unassembled WGS sequence"/>
</dbReference>
<feature type="domain" description="FAD dependent oxidoreductase" evidence="6">
    <location>
        <begin position="12"/>
        <end position="375"/>
    </location>
</feature>
<dbReference type="InterPro" id="IPR023209">
    <property type="entry name" value="DAO"/>
</dbReference>
<dbReference type="Gene3D" id="3.30.9.10">
    <property type="entry name" value="D-Amino Acid Oxidase, subunit A, domain 2"/>
    <property type="match status" value="1"/>
</dbReference>
<protein>
    <submittedName>
        <fullName evidence="7">D-amino-acid oxidase</fullName>
    </submittedName>
</protein>
<evidence type="ECO:0000256" key="1">
    <source>
        <dbReference type="ARBA" id="ARBA00001974"/>
    </source>
</evidence>
<evidence type="ECO:0000313" key="8">
    <source>
        <dbReference type="Proteomes" id="UP000188533"/>
    </source>
</evidence>
<evidence type="ECO:0000256" key="2">
    <source>
        <dbReference type="ARBA" id="ARBA00006730"/>
    </source>
</evidence>
<evidence type="ECO:0000313" key="7">
    <source>
        <dbReference type="EMBL" id="GAV99665.1"/>
    </source>
</evidence>
<dbReference type="GO" id="GO:0019478">
    <property type="term" value="P:D-amino acid catabolic process"/>
    <property type="evidence" value="ECO:0007669"/>
    <property type="project" value="TreeGrafter"/>
</dbReference>
<reference evidence="7 8" key="2">
    <citation type="submission" date="2017-02" db="EMBL/GenBank/DDBJ databases">
        <title>A genome survey and senescence transcriptome analysis in Lentinula edodes.</title>
        <authorList>
            <person name="Sakamoto Y."/>
            <person name="Nakade K."/>
            <person name="Sato S."/>
            <person name="Yoshida Y."/>
            <person name="Miyazaki K."/>
            <person name="Natsume S."/>
            <person name="Konno N."/>
        </authorList>
    </citation>
    <scope>NUCLEOTIDE SEQUENCE [LARGE SCALE GENOMIC DNA]</scope>
    <source>
        <strain evidence="7 8">NBRC 111202</strain>
    </source>
</reference>
<dbReference type="SUPFAM" id="SSF54373">
    <property type="entry name" value="FAD-linked reductases, C-terminal domain"/>
    <property type="match status" value="1"/>
</dbReference>
<organism evidence="7 8">
    <name type="scientific">Lentinula edodes</name>
    <name type="common">Shiitake mushroom</name>
    <name type="synonym">Lentinus edodes</name>
    <dbReference type="NCBI Taxonomy" id="5353"/>
    <lineage>
        <taxon>Eukaryota</taxon>
        <taxon>Fungi</taxon>
        <taxon>Dikarya</taxon>
        <taxon>Basidiomycota</taxon>
        <taxon>Agaricomycotina</taxon>
        <taxon>Agaricomycetes</taxon>
        <taxon>Agaricomycetidae</taxon>
        <taxon>Agaricales</taxon>
        <taxon>Marasmiineae</taxon>
        <taxon>Omphalotaceae</taxon>
        <taxon>Lentinula</taxon>
    </lineage>
</organism>
<sequence length="677" mass="74296">MSSFNEAQKKEIIVLGAGVIGLTTAIKILEDKGADYSVTIIAETFPTDPRTIKYTSFWAGAQYVATRTEDLNLRRMERESFDVVWAMSEPGSGVAEGCLLRCTDYAHLPEEERHPDGEDHPCAFMPDFRQLRPEELASGAVQGFACTAVTFDIPRYLPYLLARFTSGGGSIIRGSVAHIQQVLEGGTKLFASANSLRKPSPPDAVILCVGLGARFLGGVEDKDVIPVRGQTVLLRAPWVRTMPVLRDLKDGAMPPYVIPRKGGDVIVGGTYHPNDWYPHPRPEITERILARGLKLCPDLAPPEIRAEREPTVDDLRPLILDVGVGFRPYRNGGVRVGVEWMDSSPLKDKGKKVPVVFNYGHGGNGYQAAWGSAIIALEYLEDDPAGGLPSKIERVLTRLESAAMRLLYVRFGHDAIATCEFCISWDDFSLYVLPSALWDYLREVFIVGALTLRGTRHAQHRSFSVGVLVAAAMFEAYFTLTAKVSIPKDFEDPSSAWRNIERLYGGYGVVMWHDVLLLARRIVFLVLPIAVHFVLKPSPLPLSSTVLLNSVPQGGTAPVPPEALAFHTLQSLTTKLQLLRLTRGAIPRNPTLRAAAESYWAAERQEGECIRADEDVQDMARRLGLGFDESSKSGTGDVTSEGPLLKQVKAAVQKLINQGYVPSPFWKPSPPQSPGGS</sequence>
<dbReference type="SUPFAM" id="SSF51971">
    <property type="entry name" value="Nucleotide-binding domain"/>
    <property type="match status" value="1"/>
</dbReference>
<dbReference type="GO" id="GO:0003884">
    <property type="term" value="F:D-amino-acid oxidase activity"/>
    <property type="evidence" value="ECO:0007669"/>
    <property type="project" value="InterPro"/>
</dbReference>
<dbReference type="PANTHER" id="PTHR11530:SF11">
    <property type="entry name" value="D-ASPARTATE OXIDASE"/>
    <property type="match status" value="1"/>
</dbReference>
<comment type="caution">
    <text evidence="7">The sequence shown here is derived from an EMBL/GenBank/DDBJ whole genome shotgun (WGS) entry which is preliminary data.</text>
</comment>
<evidence type="ECO:0000259" key="6">
    <source>
        <dbReference type="Pfam" id="PF01266"/>
    </source>
</evidence>